<dbReference type="GO" id="GO:0070038">
    <property type="term" value="F:rRNA (pseudouridine-N3-)-methyltransferase activity"/>
    <property type="evidence" value="ECO:0007669"/>
    <property type="project" value="UniProtKB-UniRule"/>
</dbReference>
<dbReference type="AlphaFoldDB" id="A0A1B1S9Q6"/>
<evidence type="ECO:0000256" key="1">
    <source>
        <dbReference type="ARBA" id="ARBA00022603"/>
    </source>
</evidence>
<evidence type="ECO:0000313" key="7">
    <source>
        <dbReference type="EMBL" id="TGY72441.1"/>
    </source>
</evidence>
<keyword evidence="8" id="KW-1185">Reference proteome</keyword>
<dbReference type="InterPro" id="IPR029026">
    <property type="entry name" value="tRNA_m1G_MTases_N"/>
</dbReference>
<sequence length="157" mass="18193">MKIELIVVGKTATPYLKEGIEHYVKRLTHYVPYEIRTISDIKTSKALTAERQKEMEGEFILQQIQPGDRVVLLDEHGREMTSREFAGYLEKAMSTVGKRLLFVVGGPYGFSKKVYDRADGKLSLSQMTFSHEMIRLFFTEQVYRAMTILRGEPYHHD</sequence>
<feature type="binding site" evidence="5">
    <location>
        <position position="105"/>
    </location>
    <ligand>
        <name>S-adenosyl-L-methionine</name>
        <dbReference type="ChEBI" id="CHEBI:59789"/>
    </ligand>
</feature>
<dbReference type="OrthoDB" id="9806643at2"/>
<dbReference type="InterPro" id="IPR029028">
    <property type="entry name" value="Alpha/beta_knot_MTases"/>
</dbReference>
<keyword evidence="1 5" id="KW-0489">Methyltransferase</keyword>
<comment type="similarity">
    <text evidence="4 5">Belongs to the RNA methyltransferase RlmH family.</text>
</comment>
<dbReference type="SUPFAM" id="SSF75217">
    <property type="entry name" value="alpha/beta knot"/>
    <property type="match status" value="1"/>
</dbReference>
<organism evidence="6 8">
    <name type="scientific">Muribaculum intestinale</name>
    <dbReference type="NCBI Taxonomy" id="1796646"/>
    <lineage>
        <taxon>Bacteria</taxon>
        <taxon>Pseudomonadati</taxon>
        <taxon>Bacteroidota</taxon>
        <taxon>Bacteroidia</taxon>
        <taxon>Bacteroidales</taxon>
        <taxon>Muribaculaceae</taxon>
        <taxon>Muribaculum</taxon>
    </lineage>
</organism>
<feature type="binding site" evidence="5">
    <location>
        <position position="73"/>
    </location>
    <ligand>
        <name>S-adenosyl-L-methionine</name>
        <dbReference type="ChEBI" id="CHEBI:59789"/>
    </ligand>
</feature>
<reference evidence="8" key="1">
    <citation type="submission" date="2016-04" db="EMBL/GenBank/DDBJ databases">
        <title>Complete Genome Sequences of Twelve Strains of a Stable Defined Moderately Diverse Mouse Microbiota 2 (sDMDMm2).</title>
        <authorList>
            <person name="Uchimura Y."/>
            <person name="Wyss M."/>
            <person name="Brugiroux S."/>
            <person name="Limenitakis J.P."/>
            <person name="Stecher B."/>
            <person name="McCoy K.D."/>
            <person name="Macpherson A.J."/>
        </authorList>
    </citation>
    <scope>NUCLEOTIDE SEQUENCE [LARGE SCALE GENOMIC DNA]</scope>
    <source>
        <strain evidence="8">YL27</strain>
    </source>
</reference>
<comment type="function">
    <text evidence="5">Specifically methylates the pseudouridine at position 1915 (m3Psi1915) in 23S rRNA.</text>
</comment>
<accession>A0A1Z2XIX9</accession>
<evidence type="ECO:0000256" key="3">
    <source>
        <dbReference type="ARBA" id="ARBA00022691"/>
    </source>
</evidence>
<protein>
    <recommendedName>
        <fullName evidence="5">Ribosomal RNA large subunit methyltransferase H</fullName>
        <ecNumber evidence="5">2.1.1.177</ecNumber>
    </recommendedName>
    <alternativeName>
        <fullName evidence="5">23S rRNA (pseudouridine1915-N3)-methyltransferase</fullName>
    </alternativeName>
    <alternativeName>
        <fullName evidence="5">23S rRNA m3Psi1915 methyltransferase</fullName>
    </alternativeName>
    <alternativeName>
        <fullName evidence="5">rRNA (pseudouridine-N3-)-methyltransferase RlmH</fullName>
    </alternativeName>
</protein>
<reference evidence="7 9" key="3">
    <citation type="submission" date="2019-04" db="EMBL/GenBank/DDBJ databases">
        <title>Microbes associate with the intestines of laboratory mice.</title>
        <authorList>
            <person name="Navarre W."/>
            <person name="Wong E."/>
            <person name="Huang K."/>
            <person name="Tropini C."/>
            <person name="Ng K."/>
            <person name="Yu B."/>
        </authorList>
    </citation>
    <scope>NUCLEOTIDE SEQUENCE [LARGE SCALE GENOMIC DNA]</scope>
    <source>
        <strain evidence="7 9">NM06_A21</strain>
    </source>
</reference>
<keyword evidence="5" id="KW-0963">Cytoplasm</keyword>
<evidence type="ECO:0000256" key="4">
    <source>
        <dbReference type="ARBA" id="ARBA00038303"/>
    </source>
</evidence>
<evidence type="ECO:0000256" key="2">
    <source>
        <dbReference type="ARBA" id="ARBA00022679"/>
    </source>
</evidence>
<name>A0A1B1S9Q6_9BACT</name>
<evidence type="ECO:0000313" key="6">
    <source>
        <dbReference type="EMBL" id="ANU63524.1"/>
    </source>
</evidence>
<dbReference type="EC" id="2.1.1.177" evidence="5"/>
<dbReference type="PANTHER" id="PTHR33603:SF1">
    <property type="entry name" value="RIBOSOMAL RNA LARGE SUBUNIT METHYLTRANSFERASE H"/>
    <property type="match status" value="1"/>
</dbReference>
<comment type="subunit">
    <text evidence="5">Homodimer.</text>
</comment>
<evidence type="ECO:0000256" key="5">
    <source>
        <dbReference type="HAMAP-Rule" id="MF_00658"/>
    </source>
</evidence>
<comment type="subcellular location">
    <subcellularLocation>
        <location evidence="5">Cytoplasm</location>
    </subcellularLocation>
</comment>
<dbReference type="STRING" id="1796646.A4V02_07150"/>
<dbReference type="Gene3D" id="3.40.1280.10">
    <property type="match status" value="1"/>
</dbReference>
<evidence type="ECO:0000313" key="8">
    <source>
        <dbReference type="Proteomes" id="UP000186351"/>
    </source>
</evidence>
<dbReference type="PIRSF" id="PIRSF004505">
    <property type="entry name" value="MT_bac"/>
    <property type="match status" value="1"/>
</dbReference>
<dbReference type="EMBL" id="CP015402">
    <property type="protein sequence ID" value="ANU63524.1"/>
    <property type="molecule type" value="Genomic_DNA"/>
</dbReference>
<keyword evidence="3 5" id="KW-0949">S-adenosyl-L-methionine</keyword>
<dbReference type="Proteomes" id="UP000186351">
    <property type="component" value="Chromosome"/>
</dbReference>
<accession>A0A1B1S9Q6</accession>
<comment type="catalytic activity">
    <reaction evidence="5">
        <text>pseudouridine(1915) in 23S rRNA + S-adenosyl-L-methionine = N(3)-methylpseudouridine(1915) in 23S rRNA + S-adenosyl-L-homocysteine + H(+)</text>
        <dbReference type="Rhea" id="RHEA:42752"/>
        <dbReference type="Rhea" id="RHEA-COMP:10221"/>
        <dbReference type="Rhea" id="RHEA-COMP:10222"/>
        <dbReference type="ChEBI" id="CHEBI:15378"/>
        <dbReference type="ChEBI" id="CHEBI:57856"/>
        <dbReference type="ChEBI" id="CHEBI:59789"/>
        <dbReference type="ChEBI" id="CHEBI:65314"/>
        <dbReference type="ChEBI" id="CHEBI:74486"/>
        <dbReference type="EC" id="2.1.1.177"/>
    </reaction>
</comment>
<feature type="binding site" evidence="5">
    <location>
        <begin position="124"/>
        <end position="129"/>
    </location>
    <ligand>
        <name>S-adenosyl-L-methionine</name>
        <dbReference type="ChEBI" id="CHEBI:59789"/>
    </ligand>
</feature>
<dbReference type="PANTHER" id="PTHR33603">
    <property type="entry name" value="METHYLTRANSFERASE"/>
    <property type="match status" value="1"/>
</dbReference>
<reference evidence="6" key="2">
    <citation type="submission" date="2017-04" db="EMBL/GenBank/DDBJ databases">
        <title>Complete Genome Sequences of Twelve Strains of a Stable Defined Moderately Diverse Mouse Microbiota 2 (sDMDMm2).</title>
        <authorList>
            <person name="Uchimura Y."/>
            <person name="Wyss M."/>
            <person name="Brugiroux S."/>
            <person name="Limenitakis J.P."/>
            <person name="Stecher B."/>
            <person name="McCoy K.D."/>
            <person name="Macpherson A.J."/>
        </authorList>
    </citation>
    <scope>NUCLEOTIDE SEQUENCE</scope>
    <source>
        <strain evidence="6">YL27</strain>
    </source>
</reference>
<dbReference type="GeneID" id="65536631"/>
<proteinExistence type="inferred from homology"/>
<keyword evidence="2 5" id="KW-0808">Transferase</keyword>
<evidence type="ECO:0000313" key="9">
    <source>
        <dbReference type="Proteomes" id="UP000306630"/>
    </source>
</evidence>
<dbReference type="Pfam" id="PF02590">
    <property type="entry name" value="SPOUT_MTase"/>
    <property type="match status" value="1"/>
</dbReference>
<dbReference type="HAMAP" id="MF_00658">
    <property type="entry name" value="23SrRNA_methyltr_H"/>
    <property type="match status" value="1"/>
</dbReference>
<dbReference type="NCBIfam" id="NF000990">
    <property type="entry name" value="PRK00103.2-4"/>
    <property type="match status" value="1"/>
</dbReference>
<dbReference type="CDD" id="cd18081">
    <property type="entry name" value="RlmH-like"/>
    <property type="match status" value="1"/>
</dbReference>
<dbReference type="InterPro" id="IPR003742">
    <property type="entry name" value="RlmH-like"/>
</dbReference>
<dbReference type="GO" id="GO:0005737">
    <property type="term" value="C:cytoplasm"/>
    <property type="evidence" value="ECO:0007669"/>
    <property type="project" value="UniProtKB-SubCell"/>
</dbReference>
<dbReference type="Proteomes" id="UP000306630">
    <property type="component" value="Unassembled WGS sequence"/>
</dbReference>
<gene>
    <name evidence="5 7" type="primary">rlmH</name>
    <name evidence="6" type="ORF">A4V02_07150</name>
    <name evidence="7" type="ORF">E5333_10110</name>
</gene>
<dbReference type="EMBL" id="SRYD01000040">
    <property type="protein sequence ID" value="TGY72441.1"/>
    <property type="molecule type" value="Genomic_DNA"/>
</dbReference>
<dbReference type="RefSeq" id="WP_068960837.1">
    <property type="nucleotide sequence ID" value="NZ_CAJTAP010000018.1"/>
</dbReference>
<dbReference type="KEGG" id="pary:A4V02_07150"/>
<keyword evidence="5" id="KW-0698">rRNA processing</keyword>